<keyword evidence="3" id="KW-1185">Reference proteome</keyword>
<dbReference type="AlphaFoldDB" id="A0AAD7IQU5"/>
<organism evidence="2 3">
    <name type="scientific">Mycena metata</name>
    <dbReference type="NCBI Taxonomy" id="1033252"/>
    <lineage>
        <taxon>Eukaryota</taxon>
        <taxon>Fungi</taxon>
        <taxon>Dikarya</taxon>
        <taxon>Basidiomycota</taxon>
        <taxon>Agaricomycotina</taxon>
        <taxon>Agaricomycetes</taxon>
        <taxon>Agaricomycetidae</taxon>
        <taxon>Agaricales</taxon>
        <taxon>Marasmiineae</taxon>
        <taxon>Mycenaceae</taxon>
        <taxon>Mycena</taxon>
    </lineage>
</organism>
<name>A0AAD7IQU5_9AGAR</name>
<dbReference type="Proteomes" id="UP001215598">
    <property type="component" value="Unassembled WGS sequence"/>
</dbReference>
<protein>
    <submittedName>
        <fullName evidence="2">Uncharacterized protein</fullName>
    </submittedName>
</protein>
<accession>A0AAD7IQU5</accession>
<dbReference type="EMBL" id="JARKIB010000072">
    <property type="protein sequence ID" value="KAJ7748571.1"/>
    <property type="molecule type" value="Genomic_DNA"/>
</dbReference>
<feature type="region of interest" description="Disordered" evidence="1">
    <location>
        <begin position="46"/>
        <end position="67"/>
    </location>
</feature>
<evidence type="ECO:0000313" key="3">
    <source>
        <dbReference type="Proteomes" id="UP001215598"/>
    </source>
</evidence>
<proteinExistence type="predicted"/>
<evidence type="ECO:0000256" key="1">
    <source>
        <dbReference type="SAM" id="MobiDB-lite"/>
    </source>
</evidence>
<gene>
    <name evidence="2" type="ORF">B0H16DRAFT_1552483</name>
</gene>
<reference evidence="2" key="1">
    <citation type="submission" date="2023-03" db="EMBL/GenBank/DDBJ databases">
        <title>Massive genome expansion in bonnet fungi (Mycena s.s.) driven by repeated elements and novel gene families across ecological guilds.</title>
        <authorList>
            <consortium name="Lawrence Berkeley National Laboratory"/>
            <person name="Harder C.B."/>
            <person name="Miyauchi S."/>
            <person name="Viragh M."/>
            <person name="Kuo A."/>
            <person name="Thoen E."/>
            <person name="Andreopoulos B."/>
            <person name="Lu D."/>
            <person name="Skrede I."/>
            <person name="Drula E."/>
            <person name="Henrissat B."/>
            <person name="Morin E."/>
            <person name="Kohler A."/>
            <person name="Barry K."/>
            <person name="LaButti K."/>
            <person name="Morin E."/>
            <person name="Salamov A."/>
            <person name="Lipzen A."/>
            <person name="Mereny Z."/>
            <person name="Hegedus B."/>
            <person name="Baldrian P."/>
            <person name="Stursova M."/>
            <person name="Weitz H."/>
            <person name="Taylor A."/>
            <person name="Grigoriev I.V."/>
            <person name="Nagy L.G."/>
            <person name="Martin F."/>
            <person name="Kauserud H."/>
        </authorList>
    </citation>
    <scope>NUCLEOTIDE SEQUENCE</scope>
    <source>
        <strain evidence="2">CBHHK182m</strain>
    </source>
</reference>
<sequence>MFEGENDEAVDGAKSESELLISSVEGSSLDSPSAANFNSPLAWSSGSLPVGGSSSSPPGVESSGSPLVVESSSSRLVVDSSRSLLVAESSSSPPGFEGIKLPHETGWHTQKRGRKIPPYAADSSDQLASLDRKNSQLFPAWFERIPIFKRL</sequence>
<feature type="region of interest" description="Disordered" evidence="1">
    <location>
        <begin position="87"/>
        <end position="120"/>
    </location>
</feature>
<evidence type="ECO:0000313" key="2">
    <source>
        <dbReference type="EMBL" id="KAJ7748571.1"/>
    </source>
</evidence>
<comment type="caution">
    <text evidence="2">The sequence shown here is derived from an EMBL/GenBank/DDBJ whole genome shotgun (WGS) entry which is preliminary data.</text>
</comment>